<feature type="compositionally biased region" description="Low complexity" evidence="11">
    <location>
        <begin position="225"/>
        <end position="241"/>
    </location>
</feature>
<organism evidence="12 13">
    <name type="scientific">Sanghuangporus baumii</name>
    <name type="common">Phellinus baumii</name>
    <dbReference type="NCBI Taxonomy" id="108892"/>
    <lineage>
        <taxon>Eukaryota</taxon>
        <taxon>Fungi</taxon>
        <taxon>Dikarya</taxon>
        <taxon>Basidiomycota</taxon>
        <taxon>Agaricomycotina</taxon>
        <taxon>Agaricomycetes</taxon>
        <taxon>Hymenochaetales</taxon>
        <taxon>Hymenochaetaceae</taxon>
        <taxon>Sanghuangporus</taxon>
    </lineage>
</organism>
<reference evidence="12" key="1">
    <citation type="submission" date="2016-06" db="EMBL/GenBank/DDBJ databases">
        <title>Draft Genome sequence of the fungus Inonotus baumii.</title>
        <authorList>
            <person name="Zhu H."/>
            <person name="Lin W."/>
        </authorList>
    </citation>
    <scope>NUCLEOTIDE SEQUENCE</scope>
    <source>
        <strain evidence="12">821</strain>
    </source>
</reference>
<evidence type="ECO:0000256" key="8">
    <source>
        <dbReference type="ARBA" id="ARBA00023163"/>
    </source>
</evidence>
<keyword evidence="13" id="KW-1185">Reference proteome</keyword>
<keyword evidence="8" id="KW-0804">Transcription</keyword>
<dbReference type="GO" id="GO:0006325">
    <property type="term" value="P:chromatin organization"/>
    <property type="evidence" value="ECO:0007669"/>
    <property type="project" value="UniProtKB-KW"/>
</dbReference>
<comment type="subcellular location">
    <subcellularLocation>
        <location evidence="1 10">Nucleus</location>
    </subcellularLocation>
</comment>
<feature type="compositionally biased region" description="Low complexity" evidence="11">
    <location>
        <begin position="93"/>
        <end position="105"/>
    </location>
</feature>
<gene>
    <name evidence="12" type="ORF">A7U60_g7879</name>
</gene>
<keyword evidence="5" id="KW-0156">Chromatin regulator</keyword>
<evidence type="ECO:0000256" key="10">
    <source>
        <dbReference type="RuleBase" id="RU261113"/>
    </source>
</evidence>
<dbReference type="OrthoDB" id="21557at2759"/>
<dbReference type="GO" id="GO:0008270">
    <property type="term" value="F:zinc ion binding"/>
    <property type="evidence" value="ECO:0007669"/>
    <property type="project" value="UniProtKB-KW"/>
</dbReference>
<feature type="compositionally biased region" description="Polar residues" evidence="11">
    <location>
        <begin position="153"/>
        <end position="162"/>
    </location>
</feature>
<dbReference type="AlphaFoldDB" id="A0A9Q5HSX8"/>
<feature type="compositionally biased region" description="Polar residues" evidence="11">
    <location>
        <begin position="278"/>
        <end position="293"/>
    </location>
</feature>
<accession>A0A9Q5HSX8</accession>
<dbReference type="InterPro" id="IPR013246">
    <property type="entry name" value="SAGA_su_Sgf11"/>
</dbReference>
<feature type="compositionally biased region" description="Pro residues" evidence="11">
    <location>
        <begin position="331"/>
        <end position="353"/>
    </location>
</feature>
<sequence length="374" mass="38384">MERRLTEKRDTISVTDGSALHQLRGNFELVIMSKGDKETVLNDLTSRIFSSMLGEVAMDAAIQAQKEVRRIHAVSATAPVPGTSRAGSPGIEGSSQPGTSTPGGSAKTDGNINLDCVNCQRPIASNRYAQHLATCLGIGTGVKGGKTGVHMNYRTSANNRSGSPYVDDAEDTRSIKGKSKARARAAGADEDVAGSQKQAGTSQPSPSKKQKKASGTGPPRLPANRLGPPSSGSKPPSKLRSTPTPSVVSHLSKNSRSPSAHSDSSDAEGDSGAEAESQSHSSIIGGTSPSLPNAESIGRGRSKTGSFSLGPGSASGAAASKPKKVTGTGPPKKPPPPPAHQLPTLAPPPPPPVRRPESTFLIDIEGEETGSDTD</sequence>
<feature type="compositionally biased region" description="Low complexity" evidence="11">
    <location>
        <begin position="305"/>
        <end position="330"/>
    </location>
</feature>
<keyword evidence="9" id="KW-0539">Nucleus</keyword>
<evidence type="ECO:0000256" key="7">
    <source>
        <dbReference type="ARBA" id="ARBA00023159"/>
    </source>
</evidence>
<comment type="similarity">
    <text evidence="10">Belongs to the SGF11 family.</text>
</comment>
<evidence type="ECO:0000313" key="12">
    <source>
        <dbReference type="EMBL" id="OCB85252.1"/>
    </source>
</evidence>
<evidence type="ECO:0000256" key="11">
    <source>
        <dbReference type="SAM" id="MobiDB-lite"/>
    </source>
</evidence>
<feature type="region of interest" description="Disordered" evidence="11">
    <location>
        <begin position="75"/>
        <end position="107"/>
    </location>
</feature>
<name>A0A9Q5HSX8_SANBA</name>
<dbReference type="Proteomes" id="UP000757232">
    <property type="component" value="Unassembled WGS sequence"/>
</dbReference>
<evidence type="ECO:0000256" key="3">
    <source>
        <dbReference type="ARBA" id="ARBA00022771"/>
    </source>
</evidence>
<dbReference type="GO" id="GO:0005634">
    <property type="term" value="C:nucleus"/>
    <property type="evidence" value="ECO:0007669"/>
    <property type="project" value="UniProtKB-SubCell"/>
</dbReference>
<proteinExistence type="inferred from homology"/>
<dbReference type="GO" id="GO:0070461">
    <property type="term" value="C:SAGA-type complex"/>
    <property type="evidence" value="ECO:0007669"/>
    <property type="project" value="UniProtKB-ARBA"/>
</dbReference>
<dbReference type="Pfam" id="PF08209">
    <property type="entry name" value="Sgf11"/>
    <property type="match status" value="1"/>
</dbReference>
<keyword evidence="2" id="KW-0479">Metal-binding</keyword>
<protein>
    <recommendedName>
        <fullName evidence="10">SAGA-associated factor 11</fullName>
    </recommendedName>
</protein>
<keyword evidence="7 10" id="KW-0010">Activator</keyword>
<comment type="caution">
    <text evidence="12">The sequence shown here is derived from an EMBL/GenBank/DDBJ whole genome shotgun (WGS) entry which is preliminary data.</text>
</comment>
<evidence type="ECO:0000256" key="1">
    <source>
        <dbReference type="ARBA" id="ARBA00004123"/>
    </source>
</evidence>
<dbReference type="Gene3D" id="3.30.160.60">
    <property type="entry name" value="Classic Zinc Finger"/>
    <property type="match status" value="1"/>
</dbReference>
<evidence type="ECO:0000313" key="13">
    <source>
        <dbReference type="Proteomes" id="UP000757232"/>
    </source>
</evidence>
<keyword evidence="6" id="KW-0805">Transcription regulation</keyword>
<dbReference type="EMBL" id="LNZH02000211">
    <property type="protein sequence ID" value="OCB85252.1"/>
    <property type="molecule type" value="Genomic_DNA"/>
</dbReference>
<feature type="region of interest" description="Disordered" evidence="11">
    <location>
        <begin position="152"/>
        <end position="374"/>
    </location>
</feature>
<evidence type="ECO:0000256" key="5">
    <source>
        <dbReference type="ARBA" id="ARBA00022853"/>
    </source>
</evidence>
<evidence type="ECO:0000256" key="4">
    <source>
        <dbReference type="ARBA" id="ARBA00022833"/>
    </source>
</evidence>
<feature type="compositionally biased region" description="Acidic residues" evidence="11">
    <location>
        <begin position="364"/>
        <end position="374"/>
    </location>
</feature>
<evidence type="ECO:0000256" key="2">
    <source>
        <dbReference type="ARBA" id="ARBA00022723"/>
    </source>
</evidence>
<evidence type="ECO:0000256" key="9">
    <source>
        <dbReference type="ARBA" id="ARBA00023242"/>
    </source>
</evidence>
<evidence type="ECO:0000256" key="6">
    <source>
        <dbReference type="ARBA" id="ARBA00023015"/>
    </source>
</evidence>
<keyword evidence="3" id="KW-0863">Zinc-finger</keyword>
<feature type="compositionally biased region" description="Polar residues" evidence="11">
    <location>
        <begin position="242"/>
        <end position="254"/>
    </location>
</feature>
<keyword evidence="4" id="KW-0862">Zinc</keyword>